<evidence type="ECO:0000313" key="1">
    <source>
        <dbReference type="EMBL" id="CSC06975.1"/>
    </source>
</evidence>
<organism evidence="1 2">
    <name type="scientific">Vibrio cholerae</name>
    <dbReference type="NCBI Taxonomy" id="666"/>
    <lineage>
        <taxon>Bacteria</taxon>
        <taxon>Pseudomonadati</taxon>
        <taxon>Pseudomonadota</taxon>
        <taxon>Gammaproteobacteria</taxon>
        <taxon>Vibrionales</taxon>
        <taxon>Vibrionaceae</taxon>
        <taxon>Vibrio</taxon>
    </lineage>
</organism>
<protein>
    <submittedName>
        <fullName evidence="1">Uncharacterized protein</fullName>
    </submittedName>
</protein>
<dbReference type="Proteomes" id="UP000041770">
    <property type="component" value="Unassembled WGS sequence"/>
</dbReference>
<name>A0A655UUB5_VIBCL</name>
<dbReference type="AlphaFoldDB" id="A0A655UUB5"/>
<proteinExistence type="predicted"/>
<evidence type="ECO:0000313" key="2">
    <source>
        <dbReference type="Proteomes" id="UP000041770"/>
    </source>
</evidence>
<reference evidence="1 2" key="1">
    <citation type="submission" date="2015-07" db="EMBL/GenBank/DDBJ databases">
        <authorList>
            <consortium name="Pathogen Informatics"/>
        </authorList>
    </citation>
    <scope>NUCLEOTIDE SEQUENCE [LARGE SCALE GENOMIC DNA]</scope>
    <source>
        <strain evidence="1 2">A316</strain>
    </source>
</reference>
<accession>A0A655UUB5</accession>
<dbReference type="EMBL" id="CWQY01000002">
    <property type="protein sequence ID" value="CSC06975.1"/>
    <property type="molecule type" value="Genomic_DNA"/>
</dbReference>
<gene>
    <name evidence="1" type="ORF">ERS013200_00478</name>
</gene>
<sequence>MESSVWLELAKPRFGIAHNVSESTELRAKCGKCIAFPYQYVEFQQ</sequence>